<gene>
    <name evidence="2" type="ORF">OIU79_029733</name>
</gene>
<comment type="caution">
    <text evidence="2">The sequence shown here is derived from an EMBL/GenBank/DDBJ whole genome shotgun (WGS) entry which is preliminary data.</text>
</comment>
<organism evidence="2 3">
    <name type="scientific">Salix purpurea</name>
    <name type="common">Purple osier willow</name>
    <dbReference type="NCBI Taxonomy" id="77065"/>
    <lineage>
        <taxon>Eukaryota</taxon>
        <taxon>Viridiplantae</taxon>
        <taxon>Streptophyta</taxon>
        <taxon>Embryophyta</taxon>
        <taxon>Tracheophyta</taxon>
        <taxon>Spermatophyta</taxon>
        <taxon>Magnoliopsida</taxon>
        <taxon>eudicotyledons</taxon>
        <taxon>Gunneridae</taxon>
        <taxon>Pentapetalae</taxon>
        <taxon>rosids</taxon>
        <taxon>fabids</taxon>
        <taxon>Malpighiales</taxon>
        <taxon>Salicaceae</taxon>
        <taxon>Saliceae</taxon>
        <taxon>Salix</taxon>
    </lineage>
</organism>
<reference evidence="2" key="2">
    <citation type="journal article" date="2023" name="Int. J. Mol. Sci.">
        <title>De Novo Assembly and Annotation of 11 Diverse Shrub Willow (Salix) Genomes Reveals Novel Gene Organization in Sex-Linked Regions.</title>
        <authorList>
            <person name="Hyden B."/>
            <person name="Feng K."/>
            <person name="Yates T.B."/>
            <person name="Jawdy S."/>
            <person name="Cereghino C."/>
            <person name="Smart L.B."/>
            <person name="Muchero W."/>
        </authorList>
    </citation>
    <scope>NUCLEOTIDE SEQUENCE</scope>
    <source>
        <tissue evidence="2">Shoot tip</tissue>
    </source>
</reference>
<feature type="transmembrane region" description="Helical" evidence="1">
    <location>
        <begin position="21"/>
        <end position="43"/>
    </location>
</feature>
<evidence type="ECO:0000313" key="2">
    <source>
        <dbReference type="EMBL" id="KAJ6748699.1"/>
    </source>
</evidence>
<dbReference type="Proteomes" id="UP001151532">
    <property type="component" value="Chromosome 12"/>
</dbReference>
<sequence>MMLLLLLQKMKPISLSARNPFFLLFSLFVSKMVSSPLSLLVGVPP</sequence>
<keyword evidence="1" id="KW-0472">Membrane</keyword>
<accession>A0A9Q0VHA7</accession>
<keyword evidence="3" id="KW-1185">Reference proteome</keyword>
<keyword evidence="1" id="KW-0812">Transmembrane</keyword>
<feature type="non-terminal residue" evidence="2">
    <location>
        <position position="45"/>
    </location>
</feature>
<proteinExistence type="predicted"/>
<name>A0A9Q0VHA7_SALPP</name>
<dbReference type="AlphaFoldDB" id="A0A9Q0VHA7"/>
<keyword evidence="1" id="KW-1133">Transmembrane helix</keyword>
<evidence type="ECO:0000313" key="3">
    <source>
        <dbReference type="Proteomes" id="UP001151532"/>
    </source>
</evidence>
<dbReference type="EMBL" id="JAPFFK010000008">
    <property type="protein sequence ID" value="KAJ6748699.1"/>
    <property type="molecule type" value="Genomic_DNA"/>
</dbReference>
<reference evidence="2" key="1">
    <citation type="submission" date="2022-11" db="EMBL/GenBank/DDBJ databases">
        <authorList>
            <person name="Hyden B.L."/>
            <person name="Feng K."/>
            <person name="Yates T."/>
            <person name="Jawdy S."/>
            <person name="Smart L.B."/>
            <person name="Muchero W."/>
        </authorList>
    </citation>
    <scope>NUCLEOTIDE SEQUENCE</scope>
    <source>
        <tissue evidence="2">Shoot tip</tissue>
    </source>
</reference>
<protein>
    <submittedName>
        <fullName evidence="2">Uncharacterized protein</fullName>
    </submittedName>
</protein>
<evidence type="ECO:0000256" key="1">
    <source>
        <dbReference type="SAM" id="Phobius"/>
    </source>
</evidence>